<dbReference type="Proteomes" id="UP000791080">
    <property type="component" value="Unassembled WGS sequence"/>
</dbReference>
<evidence type="ECO:0000259" key="9">
    <source>
        <dbReference type="Pfam" id="PF21982"/>
    </source>
</evidence>
<evidence type="ECO:0000256" key="2">
    <source>
        <dbReference type="ARBA" id="ARBA00009695"/>
    </source>
</evidence>
<dbReference type="NCBIfam" id="NF001064">
    <property type="entry name" value="PRK00117.5-4"/>
    <property type="match status" value="1"/>
</dbReference>
<feature type="domain" description="RecX third three-helical" evidence="8">
    <location>
        <begin position="125"/>
        <end position="170"/>
    </location>
</feature>
<organism evidence="10 11">
    <name type="scientific">Actinoalloteichus caeruleus DSM 43889</name>
    <dbReference type="NCBI Taxonomy" id="1120930"/>
    <lineage>
        <taxon>Bacteria</taxon>
        <taxon>Bacillati</taxon>
        <taxon>Actinomycetota</taxon>
        <taxon>Actinomycetes</taxon>
        <taxon>Pseudonocardiales</taxon>
        <taxon>Pseudonocardiaceae</taxon>
        <taxon>Actinoalloteichus</taxon>
        <taxon>Actinoalloteichus cyanogriseus</taxon>
    </lineage>
</organism>
<dbReference type="Pfam" id="PF21982">
    <property type="entry name" value="RecX_HTH1"/>
    <property type="match status" value="1"/>
</dbReference>
<feature type="domain" description="RecX first three-helical" evidence="9">
    <location>
        <begin position="30"/>
        <end position="68"/>
    </location>
</feature>
<reference evidence="10 11" key="2">
    <citation type="submission" date="2022-06" db="EMBL/GenBank/DDBJ databases">
        <title>Genomic Encyclopedia of Type Strains, Phase I: the one thousand microbial genomes (KMG-I) project.</title>
        <authorList>
            <person name="Kyrpides N."/>
        </authorList>
    </citation>
    <scope>NUCLEOTIDE SEQUENCE [LARGE SCALE GENOMIC DNA]</scope>
    <source>
        <strain evidence="10 11">DSM 43889</strain>
    </source>
</reference>
<feature type="region of interest" description="Disordered" evidence="6">
    <location>
        <begin position="1"/>
        <end position="29"/>
    </location>
</feature>
<evidence type="ECO:0000259" key="8">
    <source>
        <dbReference type="Pfam" id="PF21981"/>
    </source>
</evidence>
<name>A0ABT1JH52_ACTCY</name>
<evidence type="ECO:0000256" key="1">
    <source>
        <dbReference type="ARBA" id="ARBA00004496"/>
    </source>
</evidence>
<dbReference type="InterPro" id="IPR053924">
    <property type="entry name" value="RecX_HTH_2nd"/>
</dbReference>
<dbReference type="InterPro" id="IPR053926">
    <property type="entry name" value="RecX_HTH_1st"/>
</dbReference>
<dbReference type="EMBL" id="AUBJ02000001">
    <property type="protein sequence ID" value="MCP2331808.1"/>
    <property type="molecule type" value="Genomic_DNA"/>
</dbReference>
<keyword evidence="4 5" id="KW-0963">Cytoplasm</keyword>
<keyword evidence="11" id="KW-1185">Reference proteome</keyword>
<evidence type="ECO:0000256" key="5">
    <source>
        <dbReference type="HAMAP-Rule" id="MF_01114"/>
    </source>
</evidence>
<evidence type="ECO:0000256" key="3">
    <source>
        <dbReference type="ARBA" id="ARBA00018111"/>
    </source>
</evidence>
<protein>
    <recommendedName>
        <fullName evidence="3 5">Regulatory protein RecX</fullName>
    </recommendedName>
</protein>
<sequence>MGGPTVGGPDAADEPPTDRQAEPPPDEAQARELCLRLLTSRPHSKAELRSRLLRRAVPEEVADAVLDRFDEVGLVDDAAFAEAWVHSRHTQRGLGRRALLSELRRKGVNPEVAEEALVTVDGEAEEERARQLVRRKMRSTGGVDVQARVRRLVGMLARKGYSQGLAFRVVREELAEEGTEEEALDELRDRF</sequence>
<dbReference type="PANTHER" id="PTHR33602:SF1">
    <property type="entry name" value="REGULATORY PROTEIN RECX FAMILY PROTEIN"/>
    <property type="match status" value="1"/>
</dbReference>
<accession>A0ABT1JH52</accession>
<comment type="function">
    <text evidence="5">Modulates RecA activity.</text>
</comment>
<feature type="domain" description="RecX second three-helical" evidence="7">
    <location>
        <begin position="76"/>
        <end position="117"/>
    </location>
</feature>
<dbReference type="Gene3D" id="1.10.10.10">
    <property type="entry name" value="Winged helix-like DNA-binding domain superfamily/Winged helix DNA-binding domain"/>
    <property type="match status" value="2"/>
</dbReference>
<reference evidence="10 11" key="1">
    <citation type="submission" date="2013-07" db="EMBL/GenBank/DDBJ databases">
        <authorList>
            <consortium name="DOE Joint Genome Institute"/>
            <person name="Reeve W."/>
            <person name="Huntemann M."/>
            <person name="Han J."/>
            <person name="Chen A."/>
            <person name="Kyrpides N."/>
            <person name="Mavromatis K."/>
            <person name="Markowitz V."/>
            <person name="Palaniappan K."/>
            <person name="Ivanova N."/>
            <person name="Schaumberg A."/>
            <person name="Pati A."/>
            <person name="Liolios K."/>
            <person name="Nordberg H.P."/>
            <person name="Cantor M.N."/>
            <person name="Hua S.X."/>
            <person name="Woyke T."/>
        </authorList>
    </citation>
    <scope>NUCLEOTIDE SEQUENCE [LARGE SCALE GENOMIC DNA]</scope>
    <source>
        <strain evidence="10 11">DSM 43889</strain>
    </source>
</reference>
<dbReference type="Pfam" id="PF02631">
    <property type="entry name" value="RecX_HTH2"/>
    <property type="match status" value="1"/>
</dbReference>
<comment type="subcellular location">
    <subcellularLocation>
        <location evidence="1 5">Cytoplasm</location>
    </subcellularLocation>
</comment>
<dbReference type="Pfam" id="PF21981">
    <property type="entry name" value="RecX_HTH3"/>
    <property type="match status" value="1"/>
</dbReference>
<evidence type="ECO:0000313" key="11">
    <source>
        <dbReference type="Proteomes" id="UP000791080"/>
    </source>
</evidence>
<gene>
    <name evidence="5" type="primary">recX</name>
    <name evidence="10" type="ORF">G443_002078</name>
</gene>
<dbReference type="InterPro" id="IPR053925">
    <property type="entry name" value="RecX_HTH_3rd"/>
</dbReference>
<dbReference type="RefSeq" id="WP_026418288.1">
    <property type="nucleotide sequence ID" value="NZ_AUBJ02000001.1"/>
</dbReference>
<evidence type="ECO:0000259" key="7">
    <source>
        <dbReference type="Pfam" id="PF02631"/>
    </source>
</evidence>
<comment type="similarity">
    <text evidence="2 5">Belongs to the RecX family.</text>
</comment>
<dbReference type="InterPro" id="IPR036388">
    <property type="entry name" value="WH-like_DNA-bd_sf"/>
</dbReference>
<dbReference type="InterPro" id="IPR003783">
    <property type="entry name" value="Regulatory_RecX"/>
</dbReference>
<dbReference type="PANTHER" id="PTHR33602">
    <property type="entry name" value="REGULATORY PROTEIN RECX FAMILY PROTEIN"/>
    <property type="match status" value="1"/>
</dbReference>
<evidence type="ECO:0000256" key="4">
    <source>
        <dbReference type="ARBA" id="ARBA00022490"/>
    </source>
</evidence>
<evidence type="ECO:0000313" key="10">
    <source>
        <dbReference type="EMBL" id="MCP2331808.1"/>
    </source>
</evidence>
<proteinExistence type="inferred from homology"/>
<comment type="caution">
    <text evidence="10">The sequence shown here is derived from an EMBL/GenBank/DDBJ whole genome shotgun (WGS) entry which is preliminary data.</text>
</comment>
<evidence type="ECO:0000256" key="6">
    <source>
        <dbReference type="SAM" id="MobiDB-lite"/>
    </source>
</evidence>
<dbReference type="HAMAP" id="MF_01114">
    <property type="entry name" value="RecX"/>
    <property type="match status" value="1"/>
</dbReference>